<gene>
    <name evidence="2" type="ORF">HMPREF0204_13127</name>
</gene>
<dbReference type="Proteomes" id="UP000002969">
    <property type="component" value="Unassembled WGS sequence"/>
</dbReference>
<sequence>MVGQSFCFKWEQSPLVKCTTTQFLFLLHFTKQVAALLFGIFIIPMIG</sequence>
<name>A0ABN0ALZ0_CHRGE</name>
<evidence type="ECO:0000313" key="2">
    <source>
        <dbReference type="EMBL" id="EFK34058.1"/>
    </source>
</evidence>
<keyword evidence="1" id="KW-0812">Transmembrane</keyword>
<proteinExistence type="predicted"/>
<protein>
    <submittedName>
        <fullName evidence="2">Uncharacterized protein</fullName>
    </submittedName>
</protein>
<keyword evidence="1" id="KW-0472">Membrane</keyword>
<dbReference type="EMBL" id="ACKQ02000007">
    <property type="protein sequence ID" value="EFK34058.1"/>
    <property type="molecule type" value="Genomic_DNA"/>
</dbReference>
<reference evidence="2" key="1">
    <citation type="submission" date="2010-06" db="EMBL/GenBank/DDBJ databases">
        <authorList>
            <person name="Muzny D."/>
            <person name="Qin X."/>
            <person name="Buhay C."/>
            <person name="Dugan-Rocha S."/>
            <person name="Ding Y."/>
            <person name="Chen G."/>
            <person name="Hawes A."/>
            <person name="Holder M."/>
            <person name="Jhangiani S."/>
            <person name="Johnson A."/>
            <person name="Khan Z."/>
            <person name="Li Z."/>
            <person name="Liu W."/>
            <person name="Liu X."/>
            <person name="Perez L."/>
            <person name="Shen H."/>
            <person name="Wang Q."/>
            <person name="Watt J."/>
            <person name="Xi L."/>
            <person name="Xin Y."/>
            <person name="Zhou J."/>
            <person name="Deng J."/>
            <person name="Jiang H."/>
            <person name="Liu Y."/>
            <person name="Qu J."/>
            <person name="Song X.-Z."/>
            <person name="Zhang L."/>
            <person name="Villasana D."/>
            <person name="Johnson A."/>
            <person name="Liu J."/>
            <person name="Liyanage D."/>
            <person name="Lorensuhewa L."/>
            <person name="Robinson T."/>
            <person name="Song A."/>
            <person name="Song B.-B."/>
            <person name="Dinh H."/>
            <person name="Thornton R."/>
            <person name="Coyle M."/>
            <person name="Francisco L."/>
            <person name="Jackson L."/>
            <person name="Javaid M."/>
            <person name="Korchina V."/>
            <person name="Kovar C."/>
            <person name="Mata R."/>
            <person name="Mathew T."/>
            <person name="Ngo R."/>
            <person name="Nguyen L."/>
            <person name="Nguyen N."/>
            <person name="Okwuonu G."/>
            <person name="Ongeri F."/>
            <person name="Pham C."/>
            <person name="Simmons D."/>
            <person name="Wilczek-Boney K."/>
            <person name="Hale W."/>
            <person name="Jakkamsetti A."/>
            <person name="Pham P."/>
            <person name="Ruth R."/>
            <person name="San Lucas F."/>
            <person name="Warren J."/>
            <person name="Zhang J."/>
            <person name="Zhao Z."/>
            <person name="Zhou C."/>
            <person name="Zhu D."/>
            <person name="Lee S."/>
            <person name="Bess C."/>
            <person name="Blankenburg K."/>
            <person name="Forbes L."/>
            <person name="Fu Q."/>
            <person name="Gubbala S."/>
            <person name="Hirani K."/>
            <person name="Jayaseelan J.C."/>
            <person name="Lara F."/>
            <person name="Munidasa M."/>
            <person name="Palculict T."/>
            <person name="Patil S."/>
            <person name="Pu L.-L."/>
            <person name="Saada N."/>
            <person name="Tang L."/>
            <person name="Weissenberger G."/>
            <person name="Zhu Y."/>
            <person name="Hemphill L."/>
            <person name="Shang Y."/>
            <person name="Youmans B."/>
            <person name="Ayvaz T."/>
            <person name="Ross M."/>
            <person name="Santibanez J."/>
            <person name="Aqrawi P."/>
            <person name="Gross S."/>
            <person name="Joshi V."/>
            <person name="Fowler G."/>
            <person name="Nazareth L."/>
            <person name="Reid J."/>
            <person name="Worley K."/>
            <person name="Petrosino J."/>
            <person name="Highlander S."/>
            <person name="Gibbs R."/>
        </authorList>
    </citation>
    <scope>NUCLEOTIDE SEQUENCE [LARGE SCALE GENOMIC DNA]</scope>
    <source>
        <strain evidence="2">ATCC 35910</strain>
    </source>
</reference>
<organism evidence="2 3">
    <name type="scientific">Chryseobacterium gleum ATCC 35910</name>
    <dbReference type="NCBI Taxonomy" id="525257"/>
    <lineage>
        <taxon>Bacteria</taxon>
        <taxon>Pseudomonadati</taxon>
        <taxon>Bacteroidota</taxon>
        <taxon>Flavobacteriia</taxon>
        <taxon>Flavobacteriales</taxon>
        <taxon>Weeksellaceae</taxon>
        <taxon>Chryseobacterium group</taxon>
        <taxon>Chryseobacterium</taxon>
    </lineage>
</organism>
<evidence type="ECO:0000313" key="3">
    <source>
        <dbReference type="Proteomes" id="UP000002969"/>
    </source>
</evidence>
<evidence type="ECO:0000256" key="1">
    <source>
        <dbReference type="SAM" id="Phobius"/>
    </source>
</evidence>
<keyword evidence="3" id="KW-1185">Reference proteome</keyword>
<comment type="caution">
    <text evidence="2">The sequence shown here is derived from an EMBL/GenBank/DDBJ whole genome shotgun (WGS) entry which is preliminary data.</text>
</comment>
<keyword evidence="1" id="KW-1133">Transmembrane helix</keyword>
<feature type="transmembrane region" description="Helical" evidence="1">
    <location>
        <begin position="23"/>
        <end position="46"/>
    </location>
</feature>
<accession>A0ABN0ALZ0</accession>